<evidence type="ECO:0000256" key="1">
    <source>
        <dbReference type="ARBA" id="ARBA00006471"/>
    </source>
</evidence>
<organism evidence="4">
    <name type="scientific">Heterostelium pallidum</name>
    <name type="common">Cellular slime mold</name>
    <name type="synonym">Polysphondylium pallidum</name>
    <dbReference type="NCBI Taxonomy" id="13642"/>
    <lineage>
        <taxon>Eukaryota</taxon>
        <taxon>Amoebozoa</taxon>
        <taxon>Evosea</taxon>
        <taxon>Eumycetozoa</taxon>
        <taxon>Dictyostelia</taxon>
        <taxon>Acytosteliales</taxon>
        <taxon>Acytosteliaceae</taxon>
        <taxon>Heterostelium</taxon>
    </lineage>
</organism>
<geneLocation type="mitochondrion" evidence="4"/>
<sequence>MKNILINNFATIKTSQLSKLSSVYMYANSTSITLLKTFEKEGLIRGFKYLDKTKGLICVYLKYRHTGKSIISDLLCVSNAKRRVYLKNDQLKRINDSLNIYIISNKKGEYNLNYVRDNKFKLGGEIKYIVKVNTLNDNLHELFKRWNFIKIRI</sequence>
<evidence type="ECO:0000256" key="3">
    <source>
        <dbReference type="ARBA" id="ARBA00023274"/>
    </source>
</evidence>
<protein>
    <submittedName>
        <fullName evidence="4">Ribosomal protein S8</fullName>
    </submittedName>
</protein>
<dbReference type="GO" id="GO:0005840">
    <property type="term" value="C:ribosome"/>
    <property type="evidence" value="ECO:0007669"/>
    <property type="project" value="UniProtKB-KW"/>
</dbReference>
<keyword evidence="2 4" id="KW-0689">Ribosomal protein</keyword>
<dbReference type="GO" id="GO:0006412">
    <property type="term" value="P:translation"/>
    <property type="evidence" value="ECO:0007669"/>
    <property type="project" value="InterPro"/>
</dbReference>
<dbReference type="InterPro" id="IPR000630">
    <property type="entry name" value="Ribosomal_uS8"/>
</dbReference>
<dbReference type="AlphaFoldDB" id="Q5ILK4"/>
<dbReference type="GO" id="GO:0003735">
    <property type="term" value="F:structural constituent of ribosome"/>
    <property type="evidence" value="ECO:0007669"/>
    <property type="project" value="InterPro"/>
</dbReference>
<dbReference type="GeneID" id="3283646"/>
<dbReference type="SUPFAM" id="SSF56047">
    <property type="entry name" value="Ribosomal protein S8"/>
    <property type="match status" value="1"/>
</dbReference>
<dbReference type="Gene3D" id="3.30.1370.30">
    <property type="match status" value="1"/>
</dbReference>
<accession>Q5ILK4</accession>
<dbReference type="Gene3D" id="3.30.1490.10">
    <property type="match status" value="1"/>
</dbReference>
<comment type="similarity">
    <text evidence="1">Belongs to the universal ribosomal protein uS8 family.</text>
</comment>
<name>Q5ILK4_HETPA</name>
<reference evidence="4" key="1">
    <citation type="submission" date="2004-08" db="EMBL/GenBank/DDBJ databases">
        <title>Complete sequence of Polysphondylium pallidum and Hartmannella vermiformis mitochondrial DNAs.</title>
        <authorList>
            <person name="Burger G."/>
            <person name="Lohan A.J."/>
            <person name="Angata K."/>
            <person name="Lang B.F."/>
            <person name="Gray M.W."/>
        </authorList>
    </citation>
    <scope>NUCLEOTIDE SEQUENCE</scope>
    <source>
        <strain evidence="4">CK8</strain>
    </source>
</reference>
<dbReference type="InterPro" id="IPR035987">
    <property type="entry name" value="Ribosomal_uS8_sf"/>
</dbReference>
<gene>
    <name evidence="4" type="primary">rps8</name>
</gene>
<evidence type="ECO:0000256" key="2">
    <source>
        <dbReference type="ARBA" id="ARBA00022980"/>
    </source>
</evidence>
<evidence type="ECO:0000313" key="4">
    <source>
        <dbReference type="EMBL" id="AAU00606.1"/>
    </source>
</evidence>
<proteinExistence type="inferred from homology"/>
<keyword evidence="4" id="KW-0496">Mitochondrion</keyword>
<keyword evidence="3" id="KW-0687">Ribonucleoprotein</keyword>
<dbReference type="GO" id="GO:1990904">
    <property type="term" value="C:ribonucleoprotein complex"/>
    <property type="evidence" value="ECO:0007669"/>
    <property type="project" value="UniProtKB-KW"/>
</dbReference>
<dbReference type="EMBL" id="AY700145">
    <property type="protein sequence ID" value="AAU00606.1"/>
    <property type="molecule type" value="Genomic_DNA"/>
</dbReference>
<dbReference type="RefSeq" id="YP_209591.1">
    <property type="nucleotide sequence ID" value="NC_006862.1"/>
</dbReference>
<dbReference type="Pfam" id="PF00410">
    <property type="entry name" value="Ribosomal_S8"/>
    <property type="match status" value="1"/>
</dbReference>